<evidence type="ECO:0000313" key="6">
    <source>
        <dbReference type="EMBL" id="KAJ5106987.1"/>
    </source>
</evidence>
<accession>A0A9W9FWS8</accession>
<dbReference type="PANTHER" id="PTHR46640:SF1">
    <property type="entry name" value="FUNGAL LIPASE-LIKE DOMAIN-CONTAINING PROTEIN-RELATED"/>
    <property type="match status" value="1"/>
</dbReference>
<feature type="domain" description="Fungal lipase-type" evidence="4">
    <location>
        <begin position="302"/>
        <end position="404"/>
    </location>
</feature>
<evidence type="ECO:0000313" key="7">
    <source>
        <dbReference type="Proteomes" id="UP001149165"/>
    </source>
</evidence>
<dbReference type="AlphaFoldDB" id="A0A9W9FWS8"/>
<evidence type="ECO:0000256" key="3">
    <source>
        <dbReference type="SAM" id="SignalP"/>
    </source>
</evidence>
<feature type="domain" description="Mono-/di-acylglycerol lipase N-terminal" evidence="5">
    <location>
        <begin position="15"/>
        <end position="77"/>
    </location>
</feature>
<dbReference type="GO" id="GO:0072330">
    <property type="term" value="P:monocarboxylic acid biosynthetic process"/>
    <property type="evidence" value="ECO:0007669"/>
    <property type="project" value="UniProtKB-ARBA"/>
</dbReference>
<dbReference type="Proteomes" id="UP001149165">
    <property type="component" value="Unassembled WGS sequence"/>
</dbReference>
<evidence type="ECO:0000256" key="2">
    <source>
        <dbReference type="ARBA" id="ARBA00022801"/>
    </source>
</evidence>
<dbReference type="PANTHER" id="PTHR46640">
    <property type="entry name" value="TRIACYLGLYCEROL LIPASE, PUTATIVE (AFU_ORTHOLOGUE AFUA_6G06510)-RELATED"/>
    <property type="match status" value="1"/>
</dbReference>
<dbReference type="InterPro" id="IPR029058">
    <property type="entry name" value="AB_hydrolase_fold"/>
</dbReference>
<dbReference type="InterPro" id="IPR005592">
    <property type="entry name" value="Mono/diacylglycerol_lipase_N"/>
</dbReference>
<dbReference type="SUPFAM" id="SSF53474">
    <property type="entry name" value="alpha/beta-Hydrolases"/>
    <property type="match status" value="2"/>
</dbReference>
<protein>
    <submittedName>
        <fullName evidence="6">Mono and diacylglycerol lipase</fullName>
    </submittedName>
</protein>
<dbReference type="CDD" id="cd00519">
    <property type="entry name" value="Lipase_3"/>
    <property type="match status" value="2"/>
</dbReference>
<dbReference type="GO" id="GO:0016787">
    <property type="term" value="F:hydrolase activity"/>
    <property type="evidence" value="ECO:0007669"/>
    <property type="project" value="UniProtKB-KW"/>
</dbReference>
<gene>
    <name evidence="6" type="ORF">N7456_003662</name>
</gene>
<dbReference type="InterPro" id="IPR002921">
    <property type="entry name" value="Fungal_lipase-type"/>
</dbReference>
<dbReference type="GO" id="GO:0017000">
    <property type="term" value="P:antibiotic biosynthetic process"/>
    <property type="evidence" value="ECO:0007669"/>
    <property type="project" value="UniProtKB-ARBA"/>
</dbReference>
<comment type="caution">
    <text evidence="6">The sequence shown here is derived from an EMBL/GenBank/DDBJ whole genome shotgun (WGS) entry which is preliminary data.</text>
</comment>
<dbReference type="OrthoDB" id="426718at2759"/>
<keyword evidence="7" id="KW-1185">Reference proteome</keyword>
<proteinExistence type="predicted"/>
<evidence type="ECO:0000259" key="4">
    <source>
        <dbReference type="Pfam" id="PF01764"/>
    </source>
</evidence>
<dbReference type="InterPro" id="IPR051299">
    <property type="entry name" value="AB_hydrolase_lip/est"/>
</dbReference>
<evidence type="ECO:0000256" key="1">
    <source>
        <dbReference type="ARBA" id="ARBA00022729"/>
    </source>
</evidence>
<dbReference type="Gene3D" id="3.40.50.1820">
    <property type="entry name" value="alpha/beta hydrolase"/>
    <property type="match status" value="2"/>
</dbReference>
<keyword evidence="1 3" id="KW-0732">Signal</keyword>
<feature type="chain" id="PRO_5040899478" evidence="3">
    <location>
        <begin position="19"/>
        <end position="476"/>
    </location>
</feature>
<keyword evidence="2" id="KW-0378">Hydrolase</keyword>
<dbReference type="GO" id="GO:0016042">
    <property type="term" value="P:lipid catabolic process"/>
    <property type="evidence" value="ECO:0007669"/>
    <property type="project" value="InterPro"/>
</dbReference>
<dbReference type="EMBL" id="JAPQKH010000003">
    <property type="protein sequence ID" value="KAJ5106987.1"/>
    <property type="molecule type" value="Genomic_DNA"/>
</dbReference>
<evidence type="ECO:0000259" key="5">
    <source>
        <dbReference type="Pfam" id="PF03893"/>
    </source>
</evidence>
<feature type="domain" description="Fungal lipase-type" evidence="4">
    <location>
        <begin position="103"/>
        <end position="233"/>
    </location>
</feature>
<name>A0A9W9FWS8_9EURO</name>
<reference evidence="6" key="1">
    <citation type="submission" date="2022-11" db="EMBL/GenBank/DDBJ databases">
        <authorList>
            <person name="Petersen C."/>
        </authorList>
    </citation>
    <scope>NUCLEOTIDE SEQUENCE</scope>
    <source>
        <strain evidence="6">IBT 30069</strain>
    </source>
</reference>
<dbReference type="Pfam" id="PF03893">
    <property type="entry name" value="Lipase3_N"/>
    <property type="match status" value="1"/>
</dbReference>
<reference evidence="6" key="2">
    <citation type="journal article" date="2023" name="IMA Fungus">
        <title>Comparative genomic study of the Penicillium genus elucidates a diverse pangenome and 15 lateral gene transfer events.</title>
        <authorList>
            <person name="Petersen C."/>
            <person name="Sorensen T."/>
            <person name="Nielsen M.R."/>
            <person name="Sondergaard T.E."/>
            <person name="Sorensen J.L."/>
            <person name="Fitzpatrick D.A."/>
            <person name="Frisvad J.C."/>
            <person name="Nielsen K.L."/>
        </authorList>
    </citation>
    <scope>NUCLEOTIDE SEQUENCE</scope>
    <source>
        <strain evidence="6">IBT 30069</strain>
    </source>
</reference>
<feature type="signal peptide" evidence="3">
    <location>
        <begin position="1"/>
        <end position="18"/>
    </location>
</feature>
<dbReference type="Pfam" id="PF01764">
    <property type="entry name" value="Lipase_3"/>
    <property type="match status" value="2"/>
</dbReference>
<sequence>MRSPFLALLSGSLALGHAIPGKLQARDIGSDELSKFSYWVQYAAASYCYNDYTAKTGASVSCPDNLCSQVEATGATIVYDFSNTTSTDTAGYIALDKTNKAIVLAFRGSYSVRNWIADVEFPYTNPDLCDGCEAELGFWSSWTAVRDPISKTLNETIAANPDYELIVTGHSLGAGVATLAAADLRTKGHPSATLYAYASPRVANSALAKFITAQENNYRFTHINDPVPKLPLLAMGYVHVSPEYYITAPNNATVSASEVKVLQGEVNWDGNTGTGVPSISSFAAHHWYFEEADGCLGPDLCDGCEAELGFWSSWTAVRDPISKTLNETIAANPDYELIVTGHSLGAGVATLAAADLRTKGHPSATLYAYASPRVANSALAKFITAQENNYRFTHINDPVPKLPLLAIGYVHVSPEYYITAPNNATVSASEVKVLQGEVNWDGNTGTGVPSISSFAAHHWYFEEADGCLGPGLPWKV</sequence>
<organism evidence="6 7">
    <name type="scientific">Penicillium angulare</name>
    <dbReference type="NCBI Taxonomy" id="116970"/>
    <lineage>
        <taxon>Eukaryota</taxon>
        <taxon>Fungi</taxon>
        <taxon>Dikarya</taxon>
        <taxon>Ascomycota</taxon>
        <taxon>Pezizomycotina</taxon>
        <taxon>Eurotiomycetes</taxon>
        <taxon>Eurotiomycetidae</taxon>
        <taxon>Eurotiales</taxon>
        <taxon>Aspergillaceae</taxon>
        <taxon>Penicillium</taxon>
    </lineage>
</organism>